<dbReference type="Pfam" id="PF00620">
    <property type="entry name" value="RhoGAP"/>
    <property type="match status" value="1"/>
</dbReference>
<dbReference type="GO" id="GO:0007165">
    <property type="term" value="P:signal transduction"/>
    <property type="evidence" value="ECO:0007669"/>
    <property type="project" value="InterPro"/>
</dbReference>
<feature type="domain" description="Rho-GAP" evidence="1">
    <location>
        <begin position="533"/>
        <end position="575"/>
    </location>
</feature>
<dbReference type="EMBL" id="JAIWYP010000004">
    <property type="protein sequence ID" value="KAH3838282.1"/>
    <property type="molecule type" value="Genomic_DNA"/>
</dbReference>
<dbReference type="InterPro" id="IPR000198">
    <property type="entry name" value="RhoGAP_dom"/>
</dbReference>
<accession>A0A9D4KEB7</accession>
<evidence type="ECO:0000313" key="3">
    <source>
        <dbReference type="Proteomes" id="UP000828390"/>
    </source>
</evidence>
<sequence>MFGFSTARPDSDHRYNEEGEWYGEASGGAYSGQYQAMTQYHAMAQEAQPVHYQLTHCAQSGQYKAFTQVPVAHGVYPYQLTHGAVTQVPVAHGVYPYQLTHGAVTQVPVAHGTCPVQYYAMAQGAQPMPYQVMTQWVSGYVTSTTVVPAPQNVVNATRGVSDNVAAPFGQRALPPGQQKSRLQSLHKALFMMASEYYSLVMYIEVIDKLERRFGYRDLPETARVTFSSARQGDIELGNDPCKRTIYGLERRPASIEQAIDQLKWVFHTRFVYQPILVQKVAGVNGGGHEKMYVSFGKAHQKSIAISSQAAMFQLQRDRELISTVIIEQIKSDSMSQIDASVNGFAIQAVINTAAENTLASDRVVAQLPEKVPMWEQWPWGLRQLHKLKWQEDVDLSNVIKNHNRMGRHVTNARYGQLLCKIRSVVLQDTVSSCERYGQLKGRQCLRLCKIRSVVVQDTVSCRFYDRHLPRVCEMRSILWPTLLLVVLDGVVIDAVVLDVVGHIPAEKSEGPVRLPLWRHHGIAGMLKDDRPPPNEHYDLLKHVIRFLAIVACNEQVNKMSPMAMAMVCRPNLFMSGTGLIALRGKGTIKSPTALSPPKLSIIEPKECGEMTKLSWDPEKNAGNQSAYLDL</sequence>
<name>A0A9D4KEB7_DREPO</name>
<dbReference type="AlphaFoldDB" id="A0A9D4KEB7"/>
<keyword evidence="3" id="KW-1185">Reference proteome</keyword>
<reference evidence="2" key="1">
    <citation type="journal article" date="2019" name="bioRxiv">
        <title>The Genome of the Zebra Mussel, Dreissena polymorpha: A Resource for Invasive Species Research.</title>
        <authorList>
            <person name="McCartney M.A."/>
            <person name="Auch B."/>
            <person name="Kono T."/>
            <person name="Mallez S."/>
            <person name="Zhang Y."/>
            <person name="Obille A."/>
            <person name="Becker A."/>
            <person name="Abrahante J.E."/>
            <person name="Garbe J."/>
            <person name="Badalamenti J.P."/>
            <person name="Herman A."/>
            <person name="Mangelson H."/>
            <person name="Liachko I."/>
            <person name="Sullivan S."/>
            <person name="Sone E.D."/>
            <person name="Koren S."/>
            <person name="Silverstein K.A.T."/>
            <person name="Beckman K.B."/>
            <person name="Gohl D.M."/>
        </authorList>
    </citation>
    <scope>NUCLEOTIDE SEQUENCE</scope>
    <source>
        <strain evidence="2">Duluth1</strain>
        <tissue evidence="2">Whole animal</tissue>
    </source>
</reference>
<reference evidence="2" key="2">
    <citation type="submission" date="2020-11" db="EMBL/GenBank/DDBJ databases">
        <authorList>
            <person name="McCartney M.A."/>
            <person name="Auch B."/>
            <person name="Kono T."/>
            <person name="Mallez S."/>
            <person name="Becker A."/>
            <person name="Gohl D.M."/>
            <person name="Silverstein K.A.T."/>
            <person name="Koren S."/>
            <person name="Bechman K.B."/>
            <person name="Herman A."/>
            <person name="Abrahante J.E."/>
            <person name="Garbe J."/>
        </authorList>
    </citation>
    <scope>NUCLEOTIDE SEQUENCE</scope>
    <source>
        <strain evidence="2">Duluth1</strain>
        <tissue evidence="2">Whole animal</tissue>
    </source>
</reference>
<evidence type="ECO:0000259" key="1">
    <source>
        <dbReference type="Pfam" id="PF00620"/>
    </source>
</evidence>
<protein>
    <recommendedName>
        <fullName evidence="1">Rho-GAP domain-containing protein</fullName>
    </recommendedName>
</protein>
<evidence type="ECO:0000313" key="2">
    <source>
        <dbReference type="EMBL" id="KAH3838282.1"/>
    </source>
</evidence>
<comment type="caution">
    <text evidence="2">The sequence shown here is derived from an EMBL/GenBank/DDBJ whole genome shotgun (WGS) entry which is preliminary data.</text>
</comment>
<dbReference type="InterPro" id="IPR008936">
    <property type="entry name" value="Rho_GTPase_activation_prot"/>
</dbReference>
<dbReference type="SUPFAM" id="SSF48350">
    <property type="entry name" value="GTPase activation domain, GAP"/>
    <property type="match status" value="1"/>
</dbReference>
<organism evidence="2 3">
    <name type="scientific">Dreissena polymorpha</name>
    <name type="common">Zebra mussel</name>
    <name type="synonym">Mytilus polymorpha</name>
    <dbReference type="NCBI Taxonomy" id="45954"/>
    <lineage>
        <taxon>Eukaryota</taxon>
        <taxon>Metazoa</taxon>
        <taxon>Spiralia</taxon>
        <taxon>Lophotrochozoa</taxon>
        <taxon>Mollusca</taxon>
        <taxon>Bivalvia</taxon>
        <taxon>Autobranchia</taxon>
        <taxon>Heteroconchia</taxon>
        <taxon>Euheterodonta</taxon>
        <taxon>Imparidentia</taxon>
        <taxon>Neoheterodontei</taxon>
        <taxon>Myida</taxon>
        <taxon>Dreissenoidea</taxon>
        <taxon>Dreissenidae</taxon>
        <taxon>Dreissena</taxon>
    </lineage>
</organism>
<dbReference type="Proteomes" id="UP000828390">
    <property type="component" value="Unassembled WGS sequence"/>
</dbReference>
<gene>
    <name evidence="2" type="ORF">DPMN_111690</name>
</gene>
<dbReference type="Gene3D" id="1.10.555.10">
    <property type="entry name" value="Rho GTPase activation protein"/>
    <property type="match status" value="1"/>
</dbReference>
<proteinExistence type="predicted"/>